<feature type="transmembrane region" description="Helical" evidence="7">
    <location>
        <begin position="160"/>
        <end position="186"/>
    </location>
</feature>
<dbReference type="RefSeq" id="WP_265683207.1">
    <property type="nucleotide sequence ID" value="NZ_CP120863.1"/>
</dbReference>
<evidence type="ECO:0000313" key="9">
    <source>
        <dbReference type="EMBL" id="WFE91007.1"/>
    </source>
</evidence>
<dbReference type="EMBL" id="CP120863">
    <property type="protein sequence ID" value="WFE91007.1"/>
    <property type="molecule type" value="Genomic_DNA"/>
</dbReference>
<comment type="subcellular location">
    <subcellularLocation>
        <location evidence="1">Cell membrane</location>
        <topology evidence="1">Multi-pass membrane protein</topology>
    </subcellularLocation>
    <subcellularLocation>
        <location evidence="6">Membrane</location>
        <topology evidence="6">Multi-pass membrane protein</topology>
    </subcellularLocation>
</comment>
<feature type="transmembrane region" description="Helical" evidence="7">
    <location>
        <begin position="122"/>
        <end position="140"/>
    </location>
</feature>
<reference evidence="9 10" key="1">
    <citation type="submission" date="2023-03" db="EMBL/GenBank/DDBJ databases">
        <title>Roseibium porphyridii sp. nov. and Roseibium rhodosorbium sp. nov. isolated from marine algae, Porphyridium cruentum and Rhodosorus marinus, respectively.</title>
        <authorList>
            <person name="Lee M.W."/>
            <person name="Choi B.J."/>
            <person name="Lee J.K."/>
            <person name="Choi D.G."/>
            <person name="Baek J.H."/>
            <person name="Bayburt H."/>
            <person name="Kim J.M."/>
            <person name="Han D.M."/>
            <person name="Kim K.H."/>
            <person name="Jeon C.O."/>
        </authorList>
    </citation>
    <scope>NUCLEOTIDE SEQUENCE [LARGE SCALE GENOMIC DNA]</scope>
    <source>
        <strain evidence="9 10">KMA01</strain>
    </source>
</reference>
<dbReference type="PANTHER" id="PTHR30625">
    <property type="entry name" value="PROTEIN TOLQ"/>
    <property type="match status" value="1"/>
</dbReference>
<evidence type="ECO:0000313" key="10">
    <source>
        <dbReference type="Proteomes" id="UP001209803"/>
    </source>
</evidence>
<evidence type="ECO:0000259" key="8">
    <source>
        <dbReference type="Pfam" id="PF01618"/>
    </source>
</evidence>
<evidence type="ECO:0000256" key="1">
    <source>
        <dbReference type="ARBA" id="ARBA00004651"/>
    </source>
</evidence>
<organism evidence="9 10">
    <name type="scientific">Roseibium porphyridii</name>
    <dbReference type="NCBI Taxonomy" id="2866279"/>
    <lineage>
        <taxon>Bacteria</taxon>
        <taxon>Pseudomonadati</taxon>
        <taxon>Pseudomonadota</taxon>
        <taxon>Alphaproteobacteria</taxon>
        <taxon>Hyphomicrobiales</taxon>
        <taxon>Stappiaceae</taxon>
        <taxon>Roseibium</taxon>
    </lineage>
</organism>
<dbReference type="InterPro" id="IPR050790">
    <property type="entry name" value="ExbB/TolQ_transport"/>
</dbReference>
<dbReference type="InterPro" id="IPR002898">
    <property type="entry name" value="MotA_ExbB_proton_chnl"/>
</dbReference>
<keyword evidence="10" id="KW-1185">Reference proteome</keyword>
<evidence type="ECO:0000256" key="7">
    <source>
        <dbReference type="SAM" id="Phobius"/>
    </source>
</evidence>
<accession>A0ABY8FA01</accession>
<feature type="transmembrane region" description="Helical" evidence="7">
    <location>
        <begin position="12"/>
        <end position="36"/>
    </location>
</feature>
<keyword evidence="3 7" id="KW-0812">Transmembrane</keyword>
<sequence>MLYDLFNHVSALLALGGPVVTVIAGLSVVALALIIVKIAEFQMCRIGNARNTREAASLWQQGRYADAAARVAQPKSAAEKALRTTLTLLEQRAEKTEIEEQVSVLAMGDLHHFSKGVRALEAIAQIAPLIGLFGTVLGMIDAFQALQAAGNNVDPSALAGGIWVALMTTAAGLGVAMPVSLIVTWLEARLEAERVATETLTSSLFLKQGTISEKAGVQPGQQFAYAS</sequence>
<gene>
    <name evidence="9" type="ORF">K1718_06560</name>
</gene>
<evidence type="ECO:0000256" key="4">
    <source>
        <dbReference type="ARBA" id="ARBA00022989"/>
    </source>
</evidence>
<dbReference type="PANTHER" id="PTHR30625:SF11">
    <property type="entry name" value="MOTA_TOLQ_EXBB PROTON CHANNEL DOMAIN-CONTAINING PROTEIN"/>
    <property type="match status" value="1"/>
</dbReference>
<evidence type="ECO:0000256" key="5">
    <source>
        <dbReference type="ARBA" id="ARBA00023136"/>
    </source>
</evidence>
<dbReference type="Proteomes" id="UP001209803">
    <property type="component" value="Chromosome"/>
</dbReference>
<name>A0ABY8FA01_9HYPH</name>
<evidence type="ECO:0000256" key="6">
    <source>
        <dbReference type="RuleBase" id="RU004057"/>
    </source>
</evidence>
<keyword evidence="6" id="KW-0653">Protein transport</keyword>
<proteinExistence type="inferred from homology"/>
<comment type="similarity">
    <text evidence="6">Belongs to the exbB/tolQ family.</text>
</comment>
<keyword evidence="4 7" id="KW-1133">Transmembrane helix</keyword>
<evidence type="ECO:0000256" key="2">
    <source>
        <dbReference type="ARBA" id="ARBA00022475"/>
    </source>
</evidence>
<keyword evidence="2" id="KW-1003">Cell membrane</keyword>
<evidence type="ECO:0000256" key="3">
    <source>
        <dbReference type="ARBA" id="ARBA00022692"/>
    </source>
</evidence>
<protein>
    <submittedName>
        <fullName evidence="9">MotA/TolQ/ExbB proton channel family protein</fullName>
    </submittedName>
</protein>
<keyword evidence="5 7" id="KW-0472">Membrane</keyword>
<feature type="domain" description="MotA/TolQ/ExbB proton channel" evidence="8">
    <location>
        <begin position="77"/>
        <end position="194"/>
    </location>
</feature>
<dbReference type="Pfam" id="PF01618">
    <property type="entry name" value="MotA_ExbB"/>
    <property type="match status" value="1"/>
</dbReference>
<keyword evidence="6" id="KW-0813">Transport</keyword>